<proteinExistence type="predicted"/>
<organism evidence="1 2">
    <name type="scientific">Terasakiella brassicae</name>
    <dbReference type="NCBI Taxonomy" id="1634917"/>
    <lineage>
        <taxon>Bacteria</taxon>
        <taxon>Pseudomonadati</taxon>
        <taxon>Pseudomonadota</taxon>
        <taxon>Alphaproteobacteria</taxon>
        <taxon>Rhodospirillales</taxon>
        <taxon>Terasakiellaceae</taxon>
        <taxon>Terasakiella</taxon>
    </lineage>
</organism>
<gene>
    <name evidence="1" type="ORF">GCM10011332_21190</name>
</gene>
<accession>A0A917C3V0</accession>
<evidence type="ECO:0000313" key="2">
    <source>
        <dbReference type="Proteomes" id="UP000632498"/>
    </source>
</evidence>
<name>A0A917C3V0_9PROT</name>
<sequence length="99" mass="11093">MMQTEELYKVLTEAEVIRTQGEFSQICGRKFSWASSAISSEREMSLEATLACYCNLLIARDAAAKEHDFATCEELNGICKRIWNEICCEVGSRCQSLAA</sequence>
<evidence type="ECO:0000313" key="1">
    <source>
        <dbReference type="EMBL" id="GGF66847.1"/>
    </source>
</evidence>
<dbReference type="RefSeq" id="WP_188664721.1">
    <property type="nucleotide sequence ID" value="NZ_BMHV01000014.1"/>
</dbReference>
<protein>
    <submittedName>
        <fullName evidence="1">Uncharacterized protein</fullName>
    </submittedName>
</protein>
<comment type="caution">
    <text evidence="1">The sequence shown here is derived from an EMBL/GenBank/DDBJ whole genome shotgun (WGS) entry which is preliminary data.</text>
</comment>
<dbReference type="AlphaFoldDB" id="A0A917C3V0"/>
<reference evidence="1" key="2">
    <citation type="submission" date="2020-09" db="EMBL/GenBank/DDBJ databases">
        <authorList>
            <person name="Sun Q."/>
            <person name="Zhou Y."/>
        </authorList>
    </citation>
    <scope>NUCLEOTIDE SEQUENCE</scope>
    <source>
        <strain evidence="1">CGMCC 1.15254</strain>
    </source>
</reference>
<dbReference type="Proteomes" id="UP000632498">
    <property type="component" value="Unassembled WGS sequence"/>
</dbReference>
<reference evidence="1" key="1">
    <citation type="journal article" date="2014" name="Int. J. Syst. Evol. Microbiol.">
        <title>Complete genome sequence of Corynebacterium casei LMG S-19264T (=DSM 44701T), isolated from a smear-ripened cheese.</title>
        <authorList>
            <consortium name="US DOE Joint Genome Institute (JGI-PGF)"/>
            <person name="Walter F."/>
            <person name="Albersmeier A."/>
            <person name="Kalinowski J."/>
            <person name="Ruckert C."/>
        </authorList>
    </citation>
    <scope>NUCLEOTIDE SEQUENCE</scope>
    <source>
        <strain evidence="1">CGMCC 1.15254</strain>
    </source>
</reference>
<keyword evidence="2" id="KW-1185">Reference proteome</keyword>
<dbReference type="EMBL" id="BMHV01000014">
    <property type="protein sequence ID" value="GGF66847.1"/>
    <property type="molecule type" value="Genomic_DNA"/>
</dbReference>